<dbReference type="PANTHER" id="PTHR43820:SF5">
    <property type="entry name" value="HIGH-AFFINITY BRANCHED-CHAIN AMINO ACID TRANSPORT ATP-BINDING PROTEIN"/>
    <property type="match status" value="1"/>
</dbReference>
<dbReference type="SUPFAM" id="SSF52540">
    <property type="entry name" value="P-loop containing nucleoside triphosphate hydrolases"/>
    <property type="match status" value="1"/>
</dbReference>
<dbReference type="RefSeq" id="WP_350934780.1">
    <property type="nucleotide sequence ID" value="NZ_CP157762.1"/>
</dbReference>
<organism evidence="7">
    <name type="scientific">Micromonospora sp. CCTCC AA 2012012</name>
    <dbReference type="NCBI Taxonomy" id="3111921"/>
    <lineage>
        <taxon>Bacteria</taxon>
        <taxon>Bacillati</taxon>
        <taxon>Actinomycetota</taxon>
        <taxon>Actinomycetes</taxon>
        <taxon>Micromonosporales</taxon>
        <taxon>Micromonosporaceae</taxon>
        <taxon>Micromonospora</taxon>
    </lineage>
</organism>
<dbReference type="Pfam" id="PF00005">
    <property type="entry name" value="ABC_tran"/>
    <property type="match status" value="1"/>
</dbReference>
<dbReference type="InterPro" id="IPR003593">
    <property type="entry name" value="AAA+_ATPase"/>
</dbReference>
<evidence type="ECO:0000256" key="4">
    <source>
        <dbReference type="ARBA" id="ARBA00022840"/>
    </source>
</evidence>
<dbReference type="PROSITE" id="PS50893">
    <property type="entry name" value="ABC_TRANSPORTER_2"/>
    <property type="match status" value="1"/>
</dbReference>
<dbReference type="SMART" id="SM00382">
    <property type="entry name" value="AAA"/>
    <property type="match status" value="1"/>
</dbReference>
<dbReference type="GO" id="GO:0016887">
    <property type="term" value="F:ATP hydrolysis activity"/>
    <property type="evidence" value="ECO:0007669"/>
    <property type="project" value="InterPro"/>
</dbReference>
<evidence type="ECO:0000256" key="3">
    <source>
        <dbReference type="ARBA" id="ARBA00022741"/>
    </source>
</evidence>
<dbReference type="CDD" id="cd03224">
    <property type="entry name" value="ABC_TM1139_LivF_branched"/>
    <property type="match status" value="1"/>
</dbReference>
<gene>
    <name evidence="8" type="ORF">ABUL08_04475</name>
    <name evidence="7" type="ORF">VK199_04450</name>
</gene>
<dbReference type="PANTHER" id="PTHR43820">
    <property type="entry name" value="HIGH-AFFINITY BRANCHED-CHAIN AMINO ACID TRANSPORT ATP-BINDING PROTEIN LIVF"/>
    <property type="match status" value="1"/>
</dbReference>
<reference evidence="8" key="2">
    <citation type="submission" date="2024-06" db="EMBL/GenBank/DDBJ databases">
        <title>Micromonospora mangrovi CCTCC AA 2012012 genome sequences.</title>
        <authorList>
            <person name="Gao J."/>
        </authorList>
    </citation>
    <scope>NUCLEOTIDE SEQUENCE</scope>
    <source>
        <strain evidence="8">CCTCC AA 2012012</strain>
    </source>
</reference>
<evidence type="ECO:0000259" key="6">
    <source>
        <dbReference type="PROSITE" id="PS50893"/>
    </source>
</evidence>
<keyword evidence="3" id="KW-0547">Nucleotide-binding</keyword>
<dbReference type="InterPro" id="IPR052156">
    <property type="entry name" value="BCAA_Transport_ATP-bd_LivF"/>
</dbReference>
<comment type="similarity">
    <text evidence="1">Belongs to the ABC transporter superfamily.</text>
</comment>
<keyword evidence="5" id="KW-0029">Amino-acid transport</keyword>
<dbReference type="Gene3D" id="3.40.50.300">
    <property type="entry name" value="P-loop containing nucleotide triphosphate hydrolases"/>
    <property type="match status" value="1"/>
</dbReference>
<dbReference type="GO" id="GO:0015807">
    <property type="term" value="P:L-amino acid transport"/>
    <property type="evidence" value="ECO:0007669"/>
    <property type="project" value="TreeGrafter"/>
</dbReference>
<dbReference type="GO" id="GO:0005524">
    <property type="term" value="F:ATP binding"/>
    <property type="evidence" value="ECO:0007669"/>
    <property type="project" value="UniProtKB-KW"/>
</dbReference>
<dbReference type="EMBL" id="CP157762">
    <property type="protein sequence ID" value="XBP94662.1"/>
    <property type="molecule type" value="Genomic_DNA"/>
</dbReference>
<keyword evidence="4 7" id="KW-0067">ATP-binding</keyword>
<feature type="domain" description="ABC transporter" evidence="6">
    <location>
        <begin position="6"/>
        <end position="235"/>
    </location>
</feature>
<dbReference type="InterPro" id="IPR027417">
    <property type="entry name" value="P-loop_NTPase"/>
</dbReference>
<evidence type="ECO:0000256" key="5">
    <source>
        <dbReference type="ARBA" id="ARBA00022970"/>
    </source>
</evidence>
<protein>
    <submittedName>
        <fullName evidence="7">ABC transporter ATP-binding protein</fullName>
    </submittedName>
</protein>
<dbReference type="GO" id="GO:0015658">
    <property type="term" value="F:branched-chain amino acid transmembrane transporter activity"/>
    <property type="evidence" value="ECO:0007669"/>
    <property type="project" value="TreeGrafter"/>
</dbReference>
<sequence length="248" mass="26203">MNGPLLTVTHLTARHGLLTAVREMSLTVRAGEVVSLVGANGAGKSTLLRTIAGAHPATAGHIALGGRDVTGMRAYQRVREGIALVPEGRRLFPDLTVEENLLVAAGRSRTTRWDLDRVLAAFPMLRPLLRQRASSLSGGQQQATAIARALLTGPRLLLVDEVSLGLSPAAVADVYASLATLAAEGVTMILVEQDLTRAMSAAGRVVCLREGQMVLAQPADAVTRQQVVDAYFGIRESAVPADASRERT</sequence>
<evidence type="ECO:0000256" key="2">
    <source>
        <dbReference type="ARBA" id="ARBA00022448"/>
    </source>
</evidence>
<dbReference type="EMBL" id="CP159342">
    <property type="protein sequence ID" value="XCH75363.1"/>
    <property type="molecule type" value="Genomic_DNA"/>
</dbReference>
<reference evidence="7" key="1">
    <citation type="submission" date="2024-01" db="EMBL/GenBank/DDBJ databases">
        <title>The genome sequence of Micromonospora mangrovi CCTCC AA 2012012.</title>
        <authorList>
            <person name="Gao J."/>
        </authorList>
    </citation>
    <scope>NUCLEOTIDE SEQUENCE</scope>
    <source>
        <strain evidence="7">CCTCC AA 2012012</strain>
    </source>
</reference>
<accession>A0AAU7MAY8</accession>
<evidence type="ECO:0000256" key="1">
    <source>
        <dbReference type="ARBA" id="ARBA00005417"/>
    </source>
</evidence>
<dbReference type="InterPro" id="IPR003439">
    <property type="entry name" value="ABC_transporter-like_ATP-bd"/>
</dbReference>
<name>A0AAU7MAY8_9ACTN</name>
<proteinExistence type="inferred from homology"/>
<keyword evidence="2" id="KW-0813">Transport</keyword>
<dbReference type="AlphaFoldDB" id="A0AAU7MAY8"/>
<evidence type="ECO:0000313" key="7">
    <source>
        <dbReference type="EMBL" id="XBP94662.1"/>
    </source>
</evidence>
<evidence type="ECO:0000313" key="8">
    <source>
        <dbReference type="EMBL" id="XCH75363.1"/>
    </source>
</evidence>